<evidence type="ECO:0000313" key="2">
    <source>
        <dbReference type="EMBL" id="CAI5449593.1"/>
    </source>
</evidence>
<gene>
    <name evidence="2" type="ORF">CAMP_LOCUS12230</name>
</gene>
<dbReference type="InterPro" id="IPR032710">
    <property type="entry name" value="NTF2-like_dom_sf"/>
</dbReference>
<keyword evidence="3" id="KW-1185">Reference proteome</keyword>
<dbReference type="Proteomes" id="UP001152747">
    <property type="component" value="Unassembled WGS sequence"/>
</dbReference>
<dbReference type="AlphaFoldDB" id="A0A9P1IUH0"/>
<dbReference type="PANTHER" id="PTHR31664:SF4">
    <property type="entry name" value="DUF4440 DOMAIN-CONTAINING PROTEIN"/>
    <property type="match status" value="1"/>
</dbReference>
<comment type="caution">
    <text evidence="2">The sequence shown here is derived from an EMBL/GenBank/DDBJ whole genome shotgun (WGS) entry which is preliminary data.</text>
</comment>
<feature type="domain" description="DUF4440" evidence="1">
    <location>
        <begin position="17"/>
        <end position="119"/>
    </location>
</feature>
<dbReference type="EMBL" id="CANHGI010000004">
    <property type="protein sequence ID" value="CAI5449593.1"/>
    <property type="molecule type" value="Genomic_DNA"/>
</dbReference>
<accession>A0A9P1IUH0</accession>
<dbReference type="OrthoDB" id="5840957at2759"/>
<dbReference type="Gene3D" id="3.10.450.50">
    <property type="match status" value="1"/>
</dbReference>
<sequence length="127" mass="14383">MSSSLTAQERLQPFIDGYVEAINAGNLEKLKDFYHPNSVMVEKDKSCCFGKAEIVKSLEQMITECGKTTIELTNSKFEGTPAGDFINFQTAFAFVTEKAGVLRGNFLQIWRFDAGEYTIYHDEFEMI</sequence>
<evidence type="ECO:0000259" key="1">
    <source>
        <dbReference type="Pfam" id="PF14534"/>
    </source>
</evidence>
<proteinExistence type="predicted"/>
<dbReference type="Pfam" id="PF14534">
    <property type="entry name" value="DUF4440"/>
    <property type="match status" value="1"/>
</dbReference>
<name>A0A9P1IUH0_9PELO</name>
<dbReference type="InterPro" id="IPR027843">
    <property type="entry name" value="DUF4440"/>
</dbReference>
<dbReference type="PANTHER" id="PTHR31664">
    <property type="entry name" value="PROTEIN CBG16427"/>
    <property type="match status" value="1"/>
</dbReference>
<protein>
    <recommendedName>
        <fullName evidence="1">DUF4440 domain-containing protein</fullName>
    </recommendedName>
</protein>
<organism evidence="2 3">
    <name type="scientific">Caenorhabditis angaria</name>
    <dbReference type="NCBI Taxonomy" id="860376"/>
    <lineage>
        <taxon>Eukaryota</taxon>
        <taxon>Metazoa</taxon>
        <taxon>Ecdysozoa</taxon>
        <taxon>Nematoda</taxon>
        <taxon>Chromadorea</taxon>
        <taxon>Rhabditida</taxon>
        <taxon>Rhabditina</taxon>
        <taxon>Rhabditomorpha</taxon>
        <taxon>Rhabditoidea</taxon>
        <taxon>Rhabditidae</taxon>
        <taxon>Peloderinae</taxon>
        <taxon>Caenorhabditis</taxon>
    </lineage>
</organism>
<evidence type="ECO:0000313" key="3">
    <source>
        <dbReference type="Proteomes" id="UP001152747"/>
    </source>
</evidence>
<dbReference type="SUPFAM" id="SSF54427">
    <property type="entry name" value="NTF2-like"/>
    <property type="match status" value="1"/>
</dbReference>
<reference evidence="2" key="1">
    <citation type="submission" date="2022-11" db="EMBL/GenBank/DDBJ databases">
        <authorList>
            <person name="Kikuchi T."/>
        </authorList>
    </citation>
    <scope>NUCLEOTIDE SEQUENCE</scope>
    <source>
        <strain evidence="2">PS1010</strain>
    </source>
</reference>